<keyword evidence="4 8" id="KW-0067">ATP-binding</keyword>
<evidence type="ECO:0000256" key="9">
    <source>
        <dbReference type="SAM" id="MobiDB-lite"/>
    </source>
</evidence>
<dbReference type="PROSITE" id="PS50011">
    <property type="entry name" value="PROTEIN_KINASE_DOM"/>
    <property type="match status" value="1"/>
</dbReference>
<dbReference type="STRING" id="6265.A0A0B2V780"/>
<reference evidence="12 13" key="1">
    <citation type="submission" date="2014-11" db="EMBL/GenBank/DDBJ databases">
        <title>Genetic blueprint of the zoonotic pathogen Toxocara canis.</title>
        <authorList>
            <person name="Zhu X.-Q."/>
            <person name="Korhonen P.K."/>
            <person name="Cai H."/>
            <person name="Young N.D."/>
            <person name="Nejsum P."/>
            <person name="von Samson-Himmelstjerna G."/>
            <person name="Boag P.R."/>
            <person name="Tan P."/>
            <person name="Li Q."/>
            <person name="Min J."/>
            <person name="Yang Y."/>
            <person name="Wang X."/>
            <person name="Fang X."/>
            <person name="Hall R.S."/>
            <person name="Hofmann A."/>
            <person name="Sternberg P.W."/>
            <person name="Jex A.R."/>
            <person name="Gasser R.B."/>
        </authorList>
    </citation>
    <scope>NUCLEOTIDE SEQUENCE [LARGE SCALE GENOMIC DNA]</scope>
    <source>
        <strain evidence="12">PN_DK_2014</strain>
    </source>
</reference>
<keyword evidence="7" id="KW-0727">SH2 domain</keyword>
<evidence type="ECO:0000259" key="11">
    <source>
        <dbReference type="PROSITE" id="PS50011"/>
    </source>
</evidence>
<dbReference type="PROSITE" id="PS50001">
    <property type="entry name" value="SH2"/>
    <property type="match status" value="1"/>
</dbReference>
<evidence type="ECO:0000256" key="1">
    <source>
        <dbReference type="ARBA" id="ARBA00022679"/>
    </source>
</evidence>
<dbReference type="SUPFAM" id="SSF55550">
    <property type="entry name" value="SH2 domain"/>
    <property type="match status" value="1"/>
</dbReference>
<dbReference type="EMBL" id="JPKZ01001930">
    <property type="protein sequence ID" value="KHN79276.1"/>
    <property type="molecule type" value="Genomic_DNA"/>
</dbReference>
<dbReference type="SMART" id="SM00252">
    <property type="entry name" value="SH2"/>
    <property type="match status" value="1"/>
</dbReference>
<evidence type="ECO:0000256" key="7">
    <source>
        <dbReference type="PROSITE-ProRule" id="PRU00191"/>
    </source>
</evidence>
<dbReference type="Proteomes" id="UP000031036">
    <property type="component" value="Unassembled WGS sequence"/>
</dbReference>
<dbReference type="InterPro" id="IPR011009">
    <property type="entry name" value="Kinase-like_dom_sf"/>
</dbReference>
<proteinExistence type="inferred from homology"/>
<dbReference type="Gene3D" id="3.30.505.10">
    <property type="entry name" value="SH2 domain"/>
    <property type="match status" value="1"/>
</dbReference>
<dbReference type="InterPro" id="IPR050198">
    <property type="entry name" value="Non-receptor_tyrosine_kinases"/>
</dbReference>
<dbReference type="Gene3D" id="1.10.510.10">
    <property type="entry name" value="Transferase(Phosphotransferase) domain 1"/>
    <property type="match status" value="1"/>
</dbReference>
<evidence type="ECO:0000256" key="2">
    <source>
        <dbReference type="ARBA" id="ARBA00022741"/>
    </source>
</evidence>
<keyword evidence="13" id="KW-1185">Reference proteome</keyword>
<keyword evidence="2 8" id="KW-0547">Nucleotide-binding</keyword>
<feature type="domain" description="Protein kinase" evidence="11">
    <location>
        <begin position="138"/>
        <end position="408"/>
    </location>
</feature>
<dbReference type="EC" id="2.7.10.2" evidence="8"/>
<keyword evidence="5 8" id="KW-0829">Tyrosine-protein kinase</keyword>
<name>A0A0B2V780_TOXCA</name>
<evidence type="ECO:0000256" key="8">
    <source>
        <dbReference type="RuleBase" id="RU362096"/>
    </source>
</evidence>
<dbReference type="InterPro" id="IPR036860">
    <property type="entry name" value="SH2_dom_sf"/>
</dbReference>
<dbReference type="InterPro" id="IPR001245">
    <property type="entry name" value="Ser-Thr/Tyr_kinase_cat_dom"/>
</dbReference>
<dbReference type="OrthoDB" id="1924287at2759"/>
<evidence type="ECO:0000256" key="3">
    <source>
        <dbReference type="ARBA" id="ARBA00022777"/>
    </source>
</evidence>
<feature type="domain" description="SH2" evidence="10">
    <location>
        <begin position="20"/>
        <end position="123"/>
    </location>
</feature>
<dbReference type="Pfam" id="PF07714">
    <property type="entry name" value="PK_Tyr_Ser-Thr"/>
    <property type="match status" value="1"/>
</dbReference>
<dbReference type="PROSITE" id="PS00109">
    <property type="entry name" value="PROTEIN_KINASE_TYR"/>
    <property type="match status" value="1"/>
</dbReference>
<keyword evidence="3 8" id="KW-0418">Kinase</keyword>
<evidence type="ECO:0000313" key="12">
    <source>
        <dbReference type="EMBL" id="KHN79276.1"/>
    </source>
</evidence>
<evidence type="ECO:0000259" key="10">
    <source>
        <dbReference type="PROSITE" id="PS50001"/>
    </source>
</evidence>
<evidence type="ECO:0000256" key="4">
    <source>
        <dbReference type="ARBA" id="ARBA00022840"/>
    </source>
</evidence>
<protein>
    <recommendedName>
        <fullName evidence="8">Tyrosine-protein kinase</fullName>
        <ecNumber evidence="8">2.7.10.2</ecNumber>
    </recommendedName>
</protein>
<dbReference type="OMA" id="REENNIC"/>
<evidence type="ECO:0000256" key="6">
    <source>
        <dbReference type="ARBA" id="ARBA00051245"/>
    </source>
</evidence>
<dbReference type="InterPro" id="IPR020635">
    <property type="entry name" value="Tyr_kinase_cat_dom"/>
</dbReference>
<feature type="region of interest" description="Disordered" evidence="9">
    <location>
        <begin position="436"/>
        <end position="486"/>
    </location>
</feature>
<dbReference type="InterPro" id="IPR008266">
    <property type="entry name" value="Tyr_kinase_AS"/>
</dbReference>
<dbReference type="SMART" id="SM00219">
    <property type="entry name" value="TyrKc"/>
    <property type="match status" value="1"/>
</dbReference>
<dbReference type="GO" id="GO:0004715">
    <property type="term" value="F:non-membrane spanning protein tyrosine kinase activity"/>
    <property type="evidence" value="ECO:0007669"/>
    <property type="project" value="UniProtKB-EC"/>
</dbReference>
<organism evidence="12 13">
    <name type="scientific">Toxocara canis</name>
    <name type="common">Canine roundworm</name>
    <dbReference type="NCBI Taxonomy" id="6265"/>
    <lineage>
        <taxon>Eukaryota</taxon>
        <taxon>Metazoa</taxon>
        <taxon>Ecdysozoa</taxon>
        <taxon>Nematoda</taxon>
        <taxon>Chromadorea</taxon>
        <taxon>Rhabditida</taxon>
        <taxon>Spirurina</taxon>
        <taxon>Ascaridomorpha</taxon>
        <taxon>Ascaridoidea</taxon>
        <taxon>Toxocaridae</taxon>
        <taxon>Toxocara</taxon>
    </lineage>
</organism>
<comment type="caution">
    <text evidence="12">The sequence shown here is derived from an EMBL/GenBank/DDBJ whole genome shotgun (WGS) entry which is preliminary data.</text>
</comment>
<feature type="compositionally biased region" description="Polar residues" evidence="9">
    <location>
        <begin position="455"/>
        <end position="470"/>
    </location>
</feature>
<dbReference type="PANTHER" id="PTHR24418">
    <property type="entry name" value="TYROSINE-PROTEIN KINASE"/>
    <property type="match status" value="1"/>
</dbReference>
<feature type="compositionally biased region" description="Basic residues" evidence="9">
    <location>
        <begin position="475"/>
        <end position="486"/>
    </location>
</feature>
<dbReference type="CDD" id="cd00192">
    <property type="entry name" value="PTKc"/>
    <property type="match status" value="1"/>
</dbReference>
<dbReference type="SUPFAM" id="SSF56112">
    <property type="entry name" value="Protein kinase-like (PK-like)"/>
    <property type="match status" value="1"/>
</dbReference>
<keyword evidence="1 8" id="KW-0808">Transferase</keyword>
<comment type="catalytic activity">
    <reaction evidence="6 8">
        <text>L-tyrosyl-[protein] + ATP = O-phospho-L-tyrosyl-[protein] + ADP + H(+)</text>
        <dbReference type="Rhea" id="RHEA:10596"/>
        <dbReference type="Rhea" id="RHEA-COMP:10136"/>
        <dbReference type="Rhea" id="RHEA-COMP:20101"/>
        <dbReference type="ChEBI" id="CHEBI:15378"/>
        <dbReference type="ChEBI" id="CHEBI:30616"/>
        <dbReference type="ChEBI" id="CHEBI:46858"/>
        <dbReference type="ChEBI" id="CHEBI:61978"/>
        <dbReference type="ChEBI" id="CHEBI:456216"/>
        <dbReference type="EC" id="2.7.10.2"/>
    </reaction>
</comment>
<sequence length="504" mass="57736">MASVDSQQQRLIESIERYVWYHGMSSKEDIAPLLTEVGDWLLRAVDSASQSTDSTTKVEIVLSVFIDNPLRVFNFHIKVDDEMKIWRLSSAKKRFREFSSLAELIKYYEENDLPGGYRLKRAISRPAWMISHTSLVYDINSNVLGQGNFCTVVKGKFMHCKTGNYFDVALKIWNGKSEVSIEDRRKAHDSMIREAKLISGYMHDNIVQSFGVACDRPPVIIVMEFCPGGCLERHLHTQGDLISAAERVVYCLDVAKGMRYLHCKSCIHRDIACRNCLISAQGLIKIADFGLSRLIDDLASEAITIRRNEQLPVRWMAPETLCRMPQFSKKSDVWSYGILCLEIFNNGDKPWPDLDAKTIARNYRSGYIPDVPFSCPKQVIRLIRKTLRQKPETRPDFGNIAFLLQRFLDTIPAPPPEMFTVNTINGVMRTGKANTITQIPPIPSNEESSDEHSRSVTIQEFNKRQQFASEESSHKKFKHRQRHSKNSRMELIKSIRIGRPKITT</sequence>
<dbReference type="AlphaFoldDB" id="A0A0B2V780"/>
<dbReference type="InterPro" id="IPR000719">
    <property type="entry name" value="Prot_kinase_dom"/>
</dbReference>
<evidence type="ECO:0000256" key="5">
    <source>
        <dbReference type="ARBA" id="ARBA00023137"/>
    </source>
</evidence>
<dbReference type="InterPro" id="IPR000980">
    <property type="entry name" value="SH2"/>
</dbReference>
<comment type="similarity">
    <text evidence="8">Belongs to the protein kinase superfamily. Tyr protein kinase family.</text>
</comment>
<gene>
    <name evidence="12" type="primary">Fps85D</name>
    <name evidence="12" type="ORF">Tcan_11923</name>
</gene>
<dbReference type="Pfam" id="PF00017">
    <property type="entry name" value="SH2"/>
    <property type="match status" value="1"/>
</dbReference>
<dbReference type="PRINTS" id="PR00109">
    <property type="entry name" value="TYRKINASE"/>
</dbReference>
<dbReference type="GO" id="GO:0005524">
    <property type="term" value="F:ATP binding"/>
    <property type="evidence" value="ECO:0007669"/>
    <property type="project" value="UniProtKB-KW"/>
</dbReference>
<accession>A0A0B2V780</accession>
<evidence type="ECO:0000313" key="13">
    <source>
        <dbReference type="Proteomes" id="UP000031036"/>
    </source>
</evidence>